<evidence type="ECO:0000256" key="5">
    <source>
        <dbReference type="ARBA" id="ARBA00022692"/>
    </source>
</evidence>
<keyword evidence="7" id="KW-0998">Cell outer membrane</keyword>
<dbReference type="InterPro" id="IPR003423">
    <property type="entry name" value="OMP_efflux"/>
</dbReference>
<keyword evidence="4" id="KW-1134">Transmembrane beta strand</keyword>
<keyword evidence="10" id="KW-1185">Reference proteome</keyword>
<dbReference type="GO" id="GO:0015562">
    <property type="term" value="F:efflux transmembrane transporter activity"/>
    <property type="evidence" value="ECO:0007669"/>
    <property type="project" value="InterPro"/>
</dbReference>
<evidence type="ECO:0000256" key="3">
    <source>
        <dbReference type="ARBA" id="ARBA00022448"/>
    </source>
</evidence>
<dbReference type="SUPFAM" id="SSF56954">
    <property type="entry name" value="Outer membrane efflux proteins (OEP)"/>
    <property type="match status" value="1"/>
</dbReference>
<reference evidence="9 10" key="1">
    <citation type="submission" date="2017-11" db="EMBL/GenBank/DDBJ databases">
        <title>Genomic Encyclopedia of Archaeal and Bacterial Type Strains, Phase II (KMG-II): From Individual Species to Whole Genera.</title>
        <authorList>
            <person name="Goeker M."/>
        </authorList>
    </citation>
    <scope>NUCLEOTIDE SEQUENCE [LARGE SCALE GENOMIC DNA]</scope>
    <source>
        <strain evidence="9 10">DSM 28175</strain>
    </source>
</reference>
<evidence type="ECO:0000256" key="8">
    <source>
        <dbReference type="SAM" id="SignalP"/>
    </source>
</evidence>
<feature type="signal peptide" evidence="8">
    <location>
        <begin position="1"/>
        <end position="22"/>
    </location>
</feature>
<dbReference type="OrthoDB" id="9771205at2"/>
<evidence type="ECO:0000256" key="7">
    <source>
        <dbReference type="ARBA" id="ARBA00023237"/>
    </source>
</evidence>
<proteinExistence type="inferred from homology"/>
<keyword evidence="5" id="KW-0812">Transmembrane</keyword>
<evidence type="ECO:0000256" key="2">
    <source>
        <dbReference type="ARBA" id="ARBA00007613"/>
    </source>
</evidence>
<dbReference type="RefSeq" id="WP_100342453.1">
    <property type="nucleotide sequence ID" value="NZ_PGFJ01000002.1"/>
</dbReference>
<dbReference type="InterPro" id="IPR051906">
    <property type="entry name" value="TolC-like"/>
</dbReference>
<evidence type="ECO:0000313" key="10">
    <source>
        <dbReference type="Proteomes" id="UP000242687"/>
    </source>
</evidence>
<sequence>MKLKLTGYLILCCMLSAFAVKAQRVPLLTLKDAIDTALQNNYNIKLAQNNATIAQNNVSLGNAGFLPSLTGSFTNNNSVQNSTVTRTTGTQSFTNVRSRNNNYGVAMDWTIFDGFAMFANYDALKTRERLSGITSRDTVLQTLTNVINTYYSLINQNQILKSLKGAIGISKAQLQFAKDKFAVGAVARLDVYNAEVNVNTDTANYLAQLQLFKTTKIQLNQLLVRNLQTDFAVTDTIVVDEKLALGDVLAAAAAQNPRILSAQIAKQLAEINLRQVRAVRYPVVGLTTGYNFTNSRSPSGALLANDARGLTYGLTASINIFDGFNQRRRENNAKIQVENSAIQAKNIKLGIDAQVNSLYTNYLSGLELIKLGQANVAIAKRNLEITLDKYKLGNITPLEVRQAEENFVNAQVNYYSAEYQAKSAEISLKQITNNINIQ</sequence>
<evidence type="ECO:0000256" key="1">
    <source>
        <dbReference type="ARBA" id="ARBA00004442"/>
    </source>
</evidence>
<dbReference type="Pfam" id="PF02321">
    <property type="entry name" value="OEP"/>
    <property type="match status" value="2"/>
</dbReference>
<dbReference type="AlphaFoldDB" id="A0A2H9VPC6"/>
<comment type="similarity">
    <text evidence="2">Belongs to the outer membrane factor (OMF) (TC 1.B.17) family.</text>
</comment>
<dbReference type="GO" id="GO:1990281">
    <property type="term" value="C:efflux pump complex"/>
    <property type="evidence" value="ECO:0007669"/>
    <property type="project" value="TreeGrafter"/>
</dbReference>
<protein>
    <submittedName>
        <fullName evidence="9">Outer membrane protein TolC</fullName>
    </submittedName>
</protein>
<keyword evidence="8" id="KW-0732">Signal</keyword>
<dbReference type="PANTHER" id="PTHR30026:SF20">
    <property type="entry name" value="OUTER MEMBRANE PROTEIN TOLC"/>
    <property type="match status" value="1"/>
</dbReference>
<gene>
    <name evidence="9" type="ORF">CLV57_3308</name>
</gene>
<dbReference type="PANTHER" id="PTHR30026">
    <property type="entry name" value="OUTER MEMBRANE PROTEIN TOLC"/>
    <property type="match status" value="1"/>
</dbReference>
<keyword evidence="6" id="KW-0472">Membrane</keyword>
<accession>A0A2H9VPC6</accession>
<comment type="subcellular location">
    <subcellularLocation>
        <location evidence="1">Cell outer membrane</location>
    </subcellularLocation>
</comment>
<dbReference type="GO" id="GO:0009279">
    <property type="term" value="C:cell outer membrane"/>
    <property type="evidence" value="ECO:0007669"/>
    <property type="project" value="UniProtKB-SubCell"/>
</dbReference>
<dbReference type="Gene3D" id="1.20.1600.10">
    <property type="entry name" value="Outer membrane efflux proteins (OEP)"/>
    <property type="match status" value="1"/>
</dbReference>
<dbReference type="Proteomes" id="UP000242687">
    <property type="component" value="Unassembled WGS sequence"/>
</dbReference>
<name>A0A2H9VPC6_9SPHI</name>
<feature type="chain" id="PRO_5014158225" evidence="8">
    <location>
        <begin position="23"/>
        <end position="438"/>
    </location>
</feature>
<organism evidence="9 10">
    <name type="scientific">Mucilaginibacter auburnensis</name>
    <dbReference type="NCBI Taxonomy" id="1457233"/>
    <lineage>
        <taxon>Bacteria</taxon>
        <taxon>Pseudomonadati</taxon>
        <taxon>Bacteroidota</taxon>
        <taxon>Sphingobacteriia</taxon>
        <taxon>Sphingobacteriales</taxon>
        <taxon>Sphingobacteriaceae</taxon>
        <taxon>Mucilaginibacter</taxon>
    </lineage>
</organism>
<keyword evidence="3" id="KW-0813">Transport</keyword>
<evidence type="ECO:0000256" key="6">
    <source>
        <dbReference type="ARBA" id="ARBA00023136"/>
    </source>
</evidence>
<dbReference type="GO" id="GO:0015288">
    <property type="term" value="F:porin activity"/>
    <property type="evidence" value="ECO:0007669"/>
    <property type="project" value="TreeGrafter"/>
</dbReference>
<comment type="caution">
    <text evidence="9">The sequence shown here is derived from an EMBL/GenBank/DDBJ whole genome shotgun (WGS) entry which is preliminary data.</text>
</comment>
<dbReference type="EMBL" id="PGFJ01000002">
    <property type="protein sequence ID" value="PJJ80161.1"/>
    <property type="molecule type" value="Genomic_DNA"/>
</dbReference>
<evidence type="ECO:0000256" key="4">
    <source>
        <dbReference type="ARBA" id="ARBA00022452"/>
    </source>
</evidence>
<evidence type="ECO:0000313" key="9">
    <source>
        <dbReference type="EMBL" id="PJJ80161.1"/>
    </source>
</evidence>